<protein>
    <recommendedName>
        <fullName evidence="9">Acetylglutamate kinase</fullName>
        <ecNumber evidence="9">2.7.2.8</ecNumber>
    </recommendedName>
    <alternativeName>
        <fullName evidence="9">N-acetyl-L-glutamate 5-phosphotransferase</fullName>
    </alternativeName>
    <alternativeName>
        <fullName evidence="9">NAG kinase</fullName>
        <shortName evidence="9">NAGK</shortName>
    </alternativeName>
</protein>
<comment type="function">
    <text evidence="9">Catalyzes the ATP-dependent phosphorylation of N-acetyl-L-glutamate.</text>
</comment>
<evidence type="ECO:0000256" key="1">
    <source>
        <dbReference type="ARBA" id="ARBA00004828"/>
    </source>
</evidence>
<evidence type="ECO:0000256" key="2">
    <source>
        <dbReference type="ARBA" id="ARBA00022571"/>
    </source>
</evidence>
<dbReference type="PANTHER" id="PTHR23342">
    <property type="entry name" value="N-ACETYLGLUTAMATE SYNTHASE"/>
    <property type="match status" value="1"/>
</dbReference>
<keyword evidence="9" id="KW-0963">Cytoplasm</keyword>
<dbReference type="InterPro" id="IPR041727">
    <property type="entry name" value="NAGK-C"/>
</dbReference>
<accession>A0A2A5X186</accession>
<keyword evidence="2 9" id="KW-0055">Arginine biosynthesis</keyword>
<dbReference type="InterPro" id="IPR037528">
    <property type="entry name" value="ArgB"/>
</dbReference>
<proteinExistence type="inferred from homology"/>
<dbReference type="PANTHER" id="PTHR23342:SF0">
    <property type="entry name" value="N-ACETYLGLUTAMATE SYNTHASE, MITOCHONDRIAL"/>
    <property type="match status" value="1"/>
</dbReference>
<feature type="domain" description="Aspartate/glutamate/uridylate kinase" evidence="10">
    <location>
        <begin position="28"/>
        <end position="270"/>
    </location>
</feature>
<dbReference type="HAMAP" id="MF_00082">
    <property type="entry name" value="ArgB"/>
    <property type="match status" value="1"/>
</dbReference>
<dbReference type="GO" id="GO:0003991">
    <property type="term" value="F:acetylglutamate kinase activity"/>
    <property type="evidence" value="ECO:0007669"/>
    <property type="project" value="UniProtKB-UniRule"/>
</dbReference>
<evidence type="ECO:0000256" key="8">
    <source>
        <dbReference type="ARBA" id="ARBA00048141"/>
    </source>
</evidence>
<evidence type="ECO:0000256" key="3">
    <source>
        <dbReference type="ARBA" id="ARBA00022605"/>
    </source>
</evidence>
<evidence type="ECO:0000256" key="7">
    <source>
        <dbReference type="ARBA" id="ARBA00022840"/>
    </source>
</evidence>
<dbReference type="EMBL" id="NTKD01000001">
    <property type="protein sequence ID" value="PDH42164.1"/>
    <property type="molecule type" value="Genomic_DNA"/>
</dbReference>
<feature type="binding site" evidence="9">
    <location>
        <begin position="68"/>
        <end position="69"/>
    </location>
    <ligand>
        <name>substrate</name>
    </ligand>
</feature>
<dbReference type="PIRSF" id="PIRSF000728">
    <property type="entry name" value="NAGK"/>
    <property type="match status" value="1"/>
</dbReference>
<reference evidence="11 12" key="1">
    <citation type="submission" date="2017-08" db="EMBL/GenBank/DDBJ databases">
        <title>Fine stratification of microbial communities through a metagenomic profile of the photic zone.</title>
        <authorList>
            <person name="Haro-Moreno J.M."/>
            <person name="Lopez-Perez M."/>
            <person name="De La Torre J."/>
            <person name="Picazo A."/>
            <person name="Camacho A."/>
            <person name="Rodriguez-Valera F."/>
        </authorList>
    </citation>
    <scope>NUCLEOTIDE SEQUENCE [LARGE SCALE GENOMIC DNA]</scope>
    <source>
        <strain evidence="11">MED-G24</strain>
    </source>
</reference>
<evidence type="ECO:0000313" key="12">
    <source>
        <dbReference type="Proteomes" id="UP000219327"/>
    </source>
</evidence>
<dbReference type="InterPro" id="IPR001057">
    <property type="entry name" value="Glu/AcGlu_kinase"/>
</dbReference>
<dbReference type="SUPFAM" id="SSF53633">
    <property type="entry name" value="Carbamate kinase-like"/>
    <property type="match status" value="1"/>
</dbReference>
<feature type="binding site" evidence="9">
    <location>
        <position position="90"/>
    </location>
    <ligand>
        <name>substrate</name>
    </ligand>
</feature>
<dbReference type="GO" id="GO:0042450">
    <property type="term" value="P:L-arginine biosynthetic process via ornithine"/>
    <property type="evidence" value="ECO:0007669"/>
    <property type="project" value="UniProtKB-UniRule"/>
</dbReference>
<evidence type="ECO:0000256" key="6">
    <source>
        <dbReference type="ARBA" id="ARBA00022777"/>
    </source>
</evidence>
<dbReference type="GO" id="GO:0005737">
    <property type="term" value="C:cytoplasm"/>
    <property type="evidence" value="ECO:0007669"/>
    <property type="project" value="UniProtKB-SubCell"/>
</dbReference>
<keyword evidence="5 9" id="KW-0547">Nucleotide-binding</keyword>
<keyword evidence="7 9" id="KW-0067">ATP-binding</keyword>
<name>A0A2A5X186_9GAMM</name>
<evidence type="ECO:0000313" key="11">
    <source>
        <dbReference type="EMBL" id="PDH42164.1"/>
    </source>
</evidence>
<evidence type="ECO:0000256" key="9">
    <source>
        <dbReference type="HAMAP-Rule" id="MF_00082"/>
    </source>
</evidence>
<dbReference type="Pfam" id="PF00696">
    <property type="entry name" value="AA_kinase"/>
    <property type="match status" value="1"/>
</dbReference>
<dbReference type="InterPro" id="IPR036393">
    <property type="entry name" value="AceGlu_kinase-like_sf"/>
</dbReference>
<comment type="caution">
    <text evidence="11">The sequence shown here is derived from an EMBL/GenBank/DDBJ whole genome shotgun (WGS) entry which is preliminary data.</text>
</comment>
<feature type="site" description="Transition state stabilizer" evidence="9">
    <location>
        <position position="33"/>
    </location>
</feature>
<feature type="binding site" evidence="9">
    <location>
        <position position="191"/>
    </location>
    <ligand>
        <name>substrate</name>
    </ligand>
</feature>
<dbReference type="CDD" id="cd04250">
    <property type="entry name" value="AAK_NAGK-C"/>
    <property type="match status" value="1"/>
</dbReference>
<feature type="site" description="Transition state stabilizer" evidence="9">
    <location>
        <position position="251"/>
    </location>
</feature>
<keyword evidence="6 9" id="KW-0418">Kinase</keyword>
<organism evidence="11 12">
    <name type="scientific">OM182 bacterium MED-G24</name>
    <dbReference type="NCBI Taxonomy" id="1986255"/>
    <lineage>
        <taxon>Bacteria</taxon>
        <taxon>Pseudomonadati</taxon>
        <taxon>Pseudomonadota</taxon>
        <taxon>Gammaproteobacteria</taxon>
        <taxon>OMG group</taxon>
        <taxon>OM182 clade</taxon>
    </lineage>
</organism>
<keyword evidence="4 9" id="KW-0808">Transferase</keyword>
<dbReference type="FunFam" id="3.40.1160.10:FF:000004">
    <property type="entry name" value="Acetylglutamate kinase"/>
    <property type="match status" value="1"/>
</dbReference>
<dbReference type="InterPro" id="IPR004662">
    <property type="entry name" value="AcgluKinase_fam"/>
</dbReference>
<comment type="similarity">
    <text evidence="9">Belongs to the acetylglutamate kinase family. ArgB subfamily.</text>
</comment>
<keyword evidence="3 9" id="KW-0028">Amino-acid biosynthesis</keyword>
<evidence type="ECO:0000256" key="4">
    <source>
        <dbReference type="ARBA" id="ARBA00022679"/>
    </source>
</evidence>
<dbReference type="EC" id="2.7.2.8" evidence="9"/>
<dbReference type="Proteomes" id="UP000219327">
    <property type="component" value="Unassembled WGS sequence"/>
</dbReference>
<evidence type="ECO:0000259" key="10">
    <source>
        <dbReference type="Pfam" id="PF00696"/>
    </source>
</evidence>
<comment type="pathway">
    <text evidence="1 9">Amino-acid biosynthesis; L-arginine biosynthesis; N(2)-acetyl-L-ornithine from L-glutamate: step 2/4.</text>
</comment>
<dbReference type="Gene3D" id="3.40.1160.10">
    <property type="entry name" value="Acetylglutamate kinase-like"/>
    <property type="match status" value="1"/>
</dbReference>
<evidence type="ECO:0000256" key="5">
    <source>
        <dbReference type="ARBA" id="ARBA00022741"/>
    </source>
</evidence>
<dbReference type="NCBIfam" id="TIGR00761">
    <property type="entry name" value="argB"/>
    <property type="match status" value="1"/>
</dbReference>
<comment type="subcellular location">
    <subcellularLocation>
        <location evidence="9">Cytoplasm</location>
    </subcellularLocation>
</comment>
<comment type="catalytic activity">
    <reaction evidence="8 9">
        <text>N-acetyl-L-glutamate + ATP = N-acetyl-L-glutamyl 5-phosphate + ADP</text>
        <dbReference type="Rhea" id="RHEA:14629"/>
        <dbReference type="ChEBI" id="CHEBI:30616"/>
        <dbReference type="ChEBI" id="CHEBI:44337"/>
        <dbReference type="ChEBI" id="CHEBI:57936"/>
        <dbReference type="ChEBI" id="CHEBI:456216"/>
        <dbReference type="EC" id="2.7.2.8"/>
    </reaction>
</comment>
<dbReference type="UniPathway" id="UPA00068">
    <property type="reaction ID" value="UER00107"/>
</dbReference>
<gene>
    <name evidence="9 11" type="primary">argB</name>
    <name evidence="11" type="ORF">CNE99_00135</name>
</gene>
<dbReference type="AlphaFoldDB" id="A0A2A5X186"/>
<dbReference type="GO" id="GO:0005524">
    <property type="term" value="F:ATP binding"/>
    <property type="evidence" value="ECO:0007669"/>
    <property type="project" value="UniProtKB-UniRule"/>
</dbReference>
<dbReference type="InterPro" id="IPR001048">
    <property type="entry name" value="Asp/Glu/Uridylate_kinase"/>
</dbReference>
<dbReference type="PRINTS" id="PR00474">
    <property type="entry name" value="GLU5KINASE"/>
</dbReference>
<sequence>MALTRDNALNIAQVLTEALPYIQRLQDKTIVIKYGGNAMVDENLKNGFARDVALMRLVGMNPVVVHGGGPQIGAKLAELQIESSFVQGMRVTSPEVMEVVEMVLGGLVNQQIVSLLNMHGGQAVGISGKDSNLIVARPLSMTDPETGAPVDLGQVGEVANINRDIVDIIQGNRMIPVVSPIGIGNDHKSYNINADLAAGRLAECLTAEKFILLTDIEGIQDKSGQLLPQLNASQVRELIADGTISGGMLPKIQCALDAVHAGVGSCQIIDGRVPHAVLLELLTDEGVGTMIVAE</sequence>